<organism evidence="5 6">
    <name type="scientific">Prauserella rugosa</name>
    <dbReference type="NCBI Taxonomy" id="43354"/>
    <lineage>
        <taxon>Bacteria</taxon>
        <taxon>Bacillati</taxon>
        <taxon>Actinomycetota</taxon>
        <taxon>Actinomycetes</taxon>
        <taxon>Pseudonocardiales</taxon>
        <taxon>Pseudonocardiaceae</taxon>
        <taxon>Prauserella</taxon>
    </lineage>
</organism>
<accession>A0A660CI56</accession>
<name>A0A660CI56_9PSEU</name>
<dbReference type="EMBL" id="VLJV01000001">
    <property type="protein sequence ID" value="TWH20605.1"/>
    <property type="molecule type" value="Genomic_DNA"/>
</dbReference>
<keyword evidence="3" id="KW-0804">Transcription</keyword>
<dbReference type="SUPFAM" id="SSF46689">
    <property type="entry name" value="Homeodomain-like"/>
    <property type="match status" value="1"/>
</dbReference>
<evidence type="ECO:0000259" key="4">
    <source>
        <dbReference type="Pfam" id="PF00440"/>
    </source>
</evidence>
<evidence type="ECO:0000256" key="3">
    <source>
        <dbReference type="ARBA" id="ARBA00023163"/>
    </source>
</evidence>
<evidence type="ECO:0000313" key="5">
    <source>
        <dbReference type="EMBL" id="TWH20605.1"/>
    </source>
</evidence>
<dbReference type="PANTHER" id="PTHR47506:SF1">
    <property type="entry name" value="HTH-TYPE TRANSCRIPTIONAL REGULATOR YJDC"/>
    <property type="match status" value="1"/>
</dbReference>
<dbReference type="GO" id="GO:0003677">
    <property type="term" value="F:DNA binding"/>
    <property type="evidence" value="ECO:0007669"/>
    <property type="project" value="UniProtKB-KW"/>
</dbReference>
<evidence type="ECO:0000256" key="1">
    <source>
        <dbReference type="ARBA" id="ARBA00023015"/>
    </source>
</evidence>
<dbReference type="AlphaFoldDB" id="A0A660CI56"/>
<dbReference type="InterPro" id="IPR009057">
    <property type="entry name" value="Homeodomain-like_sf"/>
</dbReference>
<dbReference type="RefSeq" id="WP_030534468.1">
    <property type="nucleotide sequence ID" value="NZ_JOIJ01000035.1"/>
</dbReference>
<dbReference type="OrthoDB" id="9805134at2"/>
<comment type="caution">
    <text evidence="5">The sequence shown here is derived from an EMBL/GenBank/DDBJ whole genome shotgun (WGS) entry which is preliminary data.</text>
</comment>
<sequence>MAGRPRSFDADQALLLAMEQFWGHGYEATTVSGLTEAMSITAPSLYAAFGDKDTLFRKAAQCYVDRIMSQVDQALAKASTREAIHELLRTTAEGAVADDSPRGCFMLSEPRLAEHRERTRQRVAARIAQGVASGDVPSSTDPDRLSRFLLAVLVGLSAQAREGADLDQLLGVVDNALSAVPGADSFDV</sequence>
<dbReference type="InterPro" id="IPR036271">
    <property type="entry name" value="Tet_transcr_reg_TetR-rel_C_sf"/>
</dbReference>
<dbReference type="Proteomes" id="UP000317303">
    <property type="component" value="Unassembled WGS sequence"/>
</dbReference>
<keyword evidence="6" id="KW-1185">Reference proteome</keyword>
<dbReference type="Gene3D" id="1.10.10.60">
    <property type="entry name" value="Homeodomain-like"/>
    <property type="match status" value="1"/>
</dbReference>
<gene>
    <name evidence="5" type="ORF">JD82_02452</name>
</gene>
<reference evidence="5 6" key="1">
    <citation type="submission" date="2019-07" db="EMBL/GenBank/DDBJ databases">
        <title>R&amp;d 2014.</title>
        <authorList>
            <person name="Klenk H.-P."/>
        </authorList>
    </citation>
    <scope>NUCLEOTIDE SEQUENCE [LARGE SCALE GENOMIC DNA]</scope>
    <source>
        <strain evidence="5 6">DSM 43194</strain>
    </source>
</reference>
<dbReference type="PROSITE" id="PS01081">
    <property type="entry name" value="HTH_TETR_1"/>
    <property type="match status" value="1"/>
</dbReference>
<dbReference type="PANTHER" id="PTHR47506">
    <property type="entry name" value="TRANSCRIPTIONAL REGULATORY PROTEIN"/>
    <property type="match status" value="1"/>
</dbReference>
<evidence type="ECO:0000256" key="2">
    <source>
        <dbReference type="ARBA" id="ARBA00023125"/>
    </source>
</evidence>
<dbReference type="SUPFAM" id="SSF48498">
    <property type="entry name" value="Tetracyclin repressor-like, C-terminal domain"/>
    <property type="match status" value="1"/>
</dbReference>
<keyword evidence="2" id="KW-0238">DNA-binding</keyword>
<dbReference type="InterPro" id="IPR023772">
    <property type="entry name" value="DNA-bd_HTH_TetR-type_CS"/>
</dbReference>
<feature type="domain" description="HTH tetR-type" evidence="4">
    <location>
        <begin position="17"/>
        <end position="57"/>
    </location>
</feature>
<dbReference type="InterPro" id="IPR001647">
    <property type="entry name" value="HTH_TetR"/>
</dbReference>
<protein>
    <submittedName>
        <fullName evidence="5">TetR family transcriptional regulator</fullName>
    </submittedName>
</protein>
<evidence type="ECO:0000313" key="6">
    <source>
        <dbReference type="Proteomes" id="UP000317303"/>
    </source>
</evidence>
<dbReference type="Gene3D" id="1.10.357.10">
    <property type="entry name" value="Tetracycline Repressor, domain 2"/>
    <property type="match status" value="1"/>
</dbReference>
<keyword evidence="1" id="KW-0805">Transcription regulation</keyword>
<proteinExistence type="predicted"/>
<dbReference type="Pfam" id="PF00440">
    <property type="entry name" value="TetR_N"/>
    <property type="match status" value="1"/>
</dbReference>